<dbReference type="InterPro" id="IPR036721">
    <property type="entry name" value="RCK_C_sf"/>
</dbReference>
<dbReference type="PROSITE" id="PS51201">
    <property type="entry name" value="RCK_N"/>
    <property type="match status" value="2"/>
</dbReference>
<dbReference type="AlphaFoldDB" id="A0AB33JU19"/>
<dbReference type="InterPro" id="IPR050721">
    <property type="entry name" value="Trk_Ktr_HKT_K-transport"/>
</dbReference>
<evidence type="ECO:0000256" key="1">
    <source>
        <dbReference type="SAM" id="Phobius"/>
    </source>
</evidence>
<reference evidence="4" key="1">
    <citation type="submission" date="2024-07" db="EMBL/GenBank/DDBJ databases">
        <title>Complete genome sequences of cellulolytic bacteria, Kitasatospora sp. CMC57 and Streptomyces sp. CMC78, isolated from Japanese agricultural soil.</title>
        <authorList>
            <person name="Hashimoto T."/>
            <person name="Ito M."/>
            <person name="Iwamoto M."/>
            <person name="Fukahori D."/>
            <person name="Shoda T."/>
            <person name="Sakoda M."/>
            <person name="Morohoshi T."/>
            <person name="Mitsuboshi M."/>
            <person name="Nishizawa T."/>
        </authorList>
    </citation>
    <scope>NUCLEOTIDE SEQUENCE</scope>
    <source>
        <strain evidence="4">CMC57</strain>
    </source>
</reference>
<dbReference type="EMBL" id="AP035881">
    <property type="protein sequence ID" value="BFP44951.1"/>
    <property type="molecule type" value="Genomic_DNA"/>
</dbReference>
<dbReference type="GO" id="GO:0006813">
    <property type="term" value="P:potassium ion transport"/>
    <property type="evidence" value="ECO:0007669"/>
    <property type="project" value="InterPro"/>
</dbReference>
<dbReference type="Pfam" id="PF02254">
    <property type="entry name" value="TrkA_N"/>
    <property type="match status" value="2"/>
</dbReference>
<keyword evidence="1" id="KW-0472">Membrane</keyword>
<dbReference type="InterPro" id="IPR006037">
    <property type="entry name" value="RCK_C"/>
</dbReference>
<dbReference type="PROSITE" id="PS51202">
    <property type="entry name" value="RCK_C"/>
    <property type="match status" value="1"/>
</dbReference>
<accession>A0AB33JU19</accession>
<dbReference type="SUPFAM" id="SSF51735">
    <property type="entry name" value="NAD(P)-binding Rossmann-fold domains"/>
    <property type="match status" value="2"/>
</dbReference>
<feature type="transmembrane region" description="Helical" evidence="1">
    <location>
        <begin position="320"/>
        <end position="342"/>
    </location>
</feature>
<dbReference type="Gene3D" id="3.40.50.720">
    <property type="entry name" value="NAD(P)-binding Rossmann-like Domain"/>
    <property type="match status" value="2"/>
</dbReference>
<evidence type="ECO:0000313" key="4">
    <source>
        <dbReference type="EMBL" id="BFP44951.1"/>
    </source>
</evidence>
<evidence type="ECO:0000259" key="2">
    <source>
        <dbReference type="PROSITE" id="PS51201"/>
    </source>
</evidence>
<dbReference type="GO" id="GO:0008324">
    <property type="term" value="F:monoatomic cation transmembrane transporter activity"/>
    <property type="evidence" value="ECO:0007669"/>
    <property type="project" value="InterPro"/>
</dbReference>
<evidence type="ECO:0000259" key="3">
    <source>
        <dbReference type="PROSITE" id="PS51202"/>
    </source>
</evidence>
<dbReference type="PANTHER" id="PTHR43833:SF11">
    <property type="entry name" value="VOLTAGE-GATED POTASSIUM CHANNEL KCH"/>
    <property type="match status" value="1"/>
</dbReference>
<feature type="domain" description="RCK N-terminal" evidence="2">
    <location>
        <begin position="6"/>
        <end position="128"/>
    </location>
</feature>
<dbReference type="Gene3D" id="3.30.70.1450">
    <property type="entry name" value="Regulator of K+ conductance, C-terminal domain"/>
    <property type="match status" value="1"/>
</dbReference>
<keyword evidence="1" id="KW-0812">Transmembrane</keyword>
<proteinExistence type="predicted"/>
<dbReference type="InterPro" id="IPR003148">
    <property type="entry name" value="RCK_N"/>
</dbReference>
<protein>
    <submittedName>
        <fullName evidence="4">NAD-binding protein</fullName>
    </submittedName>
</protein>
<sequence>MVGGPVSHYVVCGGNALAHRLIRELIEQYEVPVVALVPDLTQDHGPQISQLPGLSAVHEYATVSAEALRACGVETAGGIALVDGTDEGNIHAALAAQNRNPGIRIVLRMFNERLGEHLERLLPNCAALSGSATAAPAFANGALERPNSVRVGSRFLYVAYDGEIQENQLCVVADRIDPQDLGRMRLLPQTAGRAAEFIALARRFGDEGEYGPRSQEEYEQRGGIAALQALTEEPPVRIPWWARMRWWLLDTLRFFTSARLRLLLAIAVVAVLISGAVIWYSTGHLGWALYYTLLDMAGAASADQPGQTVPGGGWQRTAQVVITFCGITFVPVATAIAVEALATGRRGLPRAPGAGTRDHVVVVGLNHLGTRVAGMVRESGVPVVCIERDPQARGVAAMRALGVPVLVGDAPLAGQLLRARAGHARAVVSVTRDDAANLEVALEARALQPEVRMVLRLFDDDFAHQVYATLGNVVSRSMSYLSAPGFAAALMGREVLGTLSVFRRVLLVAELTAEPGSGLAGRSVHDLEEPGGVRVVAVRLARLPDEYQWNYPDRARLLGEGDRILVAATRSGLARLNTGQTAV</sequence>
<feature type="transmembrane region" description="Helical" evidence="1">
    <location>
        <begin position="262"/>
        <end position="281"/>
    </location>
</feature>
<feature type="domain" description="RCK N-terminal" evidence="2">
    <location>
        <begin position="357"/>
        <end position="474"/>
    </location>
</feature>
<keyword evidence="1" id="KW-1133">Transmembrane helix</keyword>
<feature type="domain" description="RCK C-terminal" evidence="3">
    <location>
        <begin position="496"/>
        <end position="582"/>
    </location>
</feature>
<dbReference type="SUPFAM" id="SSF116726">
    <property type="entry name" value="TrkA C-terminal domain-like"/>
    <property type="match status" value="1"/>
</dbReference>
<gene>
    <name evidence="4" type="ORF">KCMC57_13190</name>
</gene>
<organism evidence="4">
    <name type="scientific">Kitasatospora sp. CMC57</name>
    <dbReference type="NCBI Taxonomy" id="3231513"/>
    <lineage>
        <taxon>Bacteria</taxon>
        <taxon>Bacillati</taxon>
        <taxon>Actinomycetota</taxon>
        <taxon>Actinomycetes</taxon>
        <taxon>Kitasatosporales</taxon>
        <taxon>Streptomycetaceae</taxon>
        <taxon>Kitasatospora</taxon>
    </lineage>
</organism>
<dbReference type="PANTHER" id="PTHR43833">
    <property type="entry name" value="POTASSIUM CHANNEL PROTEIN 2-RELATED-RELATED"/>
    <property type="match status" value="1"/>
</dbReference>
<name>A0AB33JU19_9ACTN</name>
<dbReference type="InterPro" id="IPR036291">
    <property type="entry name" value="NAD(P)-bd_dom_sf"/>
</dbReference>